<dbReference type="GO" id="GO:0006508">
    <property type="term" value="P:proteolysis"/>
    <property type="evidence" value="ECO:0007669"/>
    <property type="project" value="InterPro"/>
</dbReference>
<evidence type="ECO:0000313" key="3">
    <source>
        <dbReference type="Proteomes" id="UP000288711"/>
    </source>
</evidence>
<dbReference type="AlphaFoldDB" id="A0A444B5C3"/>
<name>A0A444B5C3_9MICO</name>
<evidence type="ECO:0000313" key="2">
    <source>
        <dbReference type="EMBL" id="RWU83556.1"/>
    </source>
</evidence>
<comment type="caution">
    <text evidence="2">The sequence shown here is derived from an EMBL/GenBank/DDBJ whole genome shotgun (WGS) entry which is preliminary data.</text>
</comment>
<protein>
    <submittedName>
        <fullName evidence="2">Peptidase C14</fullName>
    </submittedName>
</protein>
<dbReference type="SUPFAM" id="SSF52129">
    <property type="entry name" value="Caspase-like"/>
    <property type="match status" value="1"/>
</dbReference>
<dbReference type="RefSeq" id="WP_128277073.1">
    <property type="nucleotide sequence ID" value="NZ_PIPF01000007.1"/>
</dbReference>
<feature type="domain" description="Peptidase C14 caspase" evidence="1">
    <location>
        <begin position="3"/>
        <end position="189"/>
    </location>
</feature>
<dbReference type="Gene3D" id="3.40.50.1460">
    <property type="match status" value="1"/>
</dbReference>
<gene>
    <name evidence="2" type="ORF">CWN80_07185</name>
</gene>
<dbReference type="Pfam" id="PF00656">
    <property type="entry name" value="Peptidase_C14"/>
    <property type="match status" value="1"/>
</dbReference>
<dbReference type="GO" id="GO:0004197">
    <property type="term" value="F:cysteine-type endopeptidase activity"/>
    <property type="evidence" value="ECO:0007669"/>
    <property type="project" value="InterPro"/>
</dbReference>
<sequence>MLRRALVVGIDHYPSFGNLGGCVNDAVALTPVLARNEDDTPNFEVKTLTAPVGTGHVSRDDLLEALDRLFAPGVHMSLLYFAGHGAQVAGGADVTLVTSDGTQQTPGVRFSEVLERINACDQEVAVILDCCFSGGAGGVPAAMTAGSVLRQGVSMLTASRADQTSAETPAGRGQFSAYLEGALEGGAADVLGHLTLAGLYSYLSEAFGTWDQRPMFKANVDHLQDIRRCDPAVPLSTLRRLPEWFPTPDHVFPLNPSYEPDKRDSGLEPHPEHEAVFKQLQKCASAKLVEPVGADHMFFAAMQSEGCRLTPLGRHYRHMASEDRL</sequence>
<accession>A0A444B5C3</accession>
<dbReference type="Proteomes" id="UP000288711">
    <property type="component" value="Unassembled WGS sequence"/>
</dbReference>
<organism evidence="2 3">
    <name type="scientific">Janibacter hoylei PVAS-1</name>
    <dbReference type="NCBI Taxonomy" id="1210046"/>
    <lineage>
        <taxon>Bacteria</taxon>
        <taxon>Bacillati</taxon>
        <taxon>Actinomycetota</taxon>
        <taxon>Actinomycetes</taxon>
        <taxon>Micrococcales</taxon>
        <taxon>Intrasporangiaceae</taxon>
        <taxon>Janibacter</taxon>
    </lineage>
</organism>
<dbReference type="EMBL" id="PIPF01000007">
    <property type="protein sequence ID" value="RWU83556.1"/>
    <property type="molecule type" value="Genomic_DNA"/>
</dbReference>
<evidence type="ECO:0000259" key="1">
    <source>
        <dbReference type="Pfam" id="PF00656"/>
    </source>
</evidence>
<keyword evidence="3" id="KW-1185">Reference proteome</keyword>
<reference evidence="2 3" key="1">
    <citation type="journal article" date="2009" name="Int. J. Syst. Evol. Microbiol.">
        <title>Janibacter hoylei sp. nov., Bacillus isronensis sp. nov. and Bacillus aryabhattai sp. nov., isolated from cryotubes used for collecting air from the upper atmosphere.</title>
        <authorList>
            <person name="Shivaji S."/>
            <person name="Chaturvedi P."/>
            <person name="Begum Z."/>
            <person name="Pindi P.K."/>
            <person name="Manorama R."/>
            <person name="Padmanaban D.A."/>
            <person name="Shouche Y.S."/>
            <person name="Pawar S."/>
            <person name="Vaishampayan P."/>
            <person name="Dutt C.B."/>
            <person name="Datta G.N."/>
            <person name="Manchanda R.K."/>
            <person name="Rao U.R."/>
            <person name="Bhargava P.M."/>
            <person name="Narlikar J.V."/>
        </authorList>
    </citation>
    <scope>NUCLEOTIDE SEQUENCE [LARGE SCALE GENOMIC DNA]</scope>
    <source>
        <strain evidence="2 3">PVAS-1</strain>
    </source>
</reference>
<dbReference type="InterPro" id="IPR011600">
    <property type="entry name" value="Pept_C14_caspase"/>
</dbReference>
<dbReference type="InterPro" id="IPR029030">
    <property type="entry name" value="Caspase-like_dom_sf"/>
</dbReference>
<proteinExistence type="predicted"/>